<proteinExistence type="predicted"/>
<dbReference type="AlphaFoldDB" id="A0A0M8P3E2"/>
<sequence length="71" mass="7865">MRSVLRAYVVAPNYLKQAAKTSWSCHATGPFACYPQFPTACVSHYNAALLGSPAVLREIRTWPPLYLQPPS</sequence>
<name>A0A0M8P3E2_9EURO</name>
<evidence type="ECO:0000313" key="1">
    <source>
        <dbReference type="EMBL" id="KOS42727.1"/>
    </source>
</evidence>
<keyword evidence="2" id="KW-1185">Reference proteome</keyword>
<comment type="caution">
    <text evidence="1">The sequence shown here is derived from an EMBL/GenBank/DDBJ whole genome shotgun (WGS) entry which is preliminary data.</text>
</comment>
<organism evidence="1 2">
    <name type="scientific">Penicillium nordicum</name>
    <dbReference type="NCBI Taxonomy" id="229535"/>
    <lineage>
        <taxon>Eukaryota</taxon>
        <taxon>Fungi</taxon>
        <taxon>Dikarya</taxon>
        <taxon>Ascomycota</taxon>
        <taxon>Pezizomycotina</taxon>
        <taxon>Eurotiomycetes</taxon>
        <taxon>Eurotiomycetidae</taxon>
        <taxon>Eurotiales</taxon>
        <taxon>Aspergillaceae</taxon>
        <taxon>Penicillium</taxon>
    </lineage>
</organism>
<dbReference type="EMBL" id="LHQQ01000098">
    <property type="protein sequence ID" value="KOS42727.1"/>
    <property type="molecule type" value="Genomic_DNA"/>
</dbReference>
<evidence type="ECO:0000313" key="2">
    <source>
        <dbReference type="Proteomes" id="UP000037696"/>
    </source>
</evidence>
<reference evidence="1 2" key="1">
    <citation type="submission" date="2015-08" db="EMBL/GenBank/DDBJ databases">
        <title>Genome sequencing of Penicillium nordicum.</title>
        <authorList>
            <person name="Nguyen H.D."/>
            <person name="Seifert K.A."/>
        </authorList>
    </citation>
    <scope>NUCLEOTIDE SEQUENCE [LARGE SCALE GENOMIC DNA]</scope>
    <source>
        <strain evidence="1 2">DAOMC 185683</strain>
    </source>
</reference>
<dbReference type="Proteomes" id="UP000037696">
    <property type="component" value="Unassembled WGS sequence"/>
</dbReference>
<protein>
    <submittedName>
        <fullName evidence="1">Uncharacterized protein</fullName>
    </submittedName>
</protein>
<gene>
    <name evidence="1" type="ORF">ACN38_g6352</name>
</gene>
<accession>A0A0M8P3E2</accession>